<reference evidence="3" key="1">
    <citation type="submission" date="2020-12" db="UniProtKB">
        <authorList>
            <consortium name="WormBaseParasite"/>
        </authorList>
    </citation>
    <scope>IDENTIFICATION</scope>
    <source>
        <strain evidence="3">MHco3</strain>
    </source>
</reference>
<dbReference type="Proteomes" id="UP000025227">
    <property type="component" value="Unplaced"/>
</dbReference>
<evidence type="ECO:0000313" key="3">
    <source>
        <dbReference type="WBParaSite" id="HCON_00105840-00001"/>
    </source>
</evidence>
<feature type="signal peptide" evidence="1">
    <location>
        <begin position="1"/>
        <end position="21"/>
    </location>
</feature>
<keyword evidence="1" id="KW-0732">Signal</keyword>
<dbReference type="WBParaSite" id="HCON_00105840-00001">
    <property type="protein sequence ID" value="HCON_00105840-00001"/>
    <property type="gene ID" value="HCON_00105840"/>
</dbReference>
<evidence type="ECO:0000313" key="2">
    <source>
        <dbReference type="Proteomes" id="UP000025227"/>
    </source>
</evidence>
<proteinExistence type="predicted"/>
<name>A0A7I4YKQ7_HAECO</name>
<dbReference type="OrthoDB" id="10337340at2759"/>
<dbReference type="AlphaFoldDB" id="A0A7I4YKQ7"/>
<sequence length="81" mass="9001">MYLHALLLVIAASAVLNVSNAGVASIPDQQAELRSPEAPQAPSITGDHYETRIKRDDDWQPPINFGPWMARGFFNIRKPKT</sequence>
<protein>
    <submittedName>
        <fullName evidence="3">Secreted protein</fullName>
    </submittedName>
</protein>
<organism evidence="2 3">
    <name type="scientific">Haemonchus contortus</name>
    <name type="common">Barber pole worm</name>
    <dbReference type="NCBI Taxonomy" id="6289"/>
    <lineage>
        <taxon>Eukaryota</taxon>
        <taxon>Metazoa</taxon>
        <taxon>Ecdysozoa</taxon>
        <taxon>Nematoda</taxon>
        <taxon>Chromadorea</taxon>
        <taxon>Rhabditida</taxon>
        <taxon>Rhabditina</taxon>
        <taxon>Rhabditomorpha</taxon>
        <taxon>Strongyloidea</taxon>
        <taxon>Trichostrongylidae</taxon>
        <taxon>Haemonchus</taxon>
    </lineage>
</organism>
<dbReference type="OMA" id="GPWMARG"/>
<evidence type="ECO:0000256" key="1">
    <source>
        <dbReference type="SAM" id="SignalP"/>
    </source>
</evidence>
<keyword evidence="2" id="KW-1185">Reference proteome</keyword>
<accession>A0A7I4YKQ7</accession>
<feature type="chain" id="PRO_5029658470" evidence="1">
    <location>
        <begin position="22"/>
        <end position="81"/>
    </location>
</feature>